<dbReference type="CDD" id="cd21149">
    <property type="entry name" value="PUA_archaeosine_TGT"/>
    <property type="match status" value="1"/>
</dbReference>
<dbReference type="InterPro" id="IPR038250">
    <property type="entry name" value="TGT_C2_sf"/>
</dbReference>
<dbReference type="Gene3D" id="3.10.450.90">
    <property type="entry name" value="ArcTGT, C2 domain"/>
    <property type="match status" value="1"/>
</dbReference>
<evidence type="ECO:0000313" key="3">
    <source>
        <dbReference type="Proteomes" id="UP000001567"/>
    </source>
</evidence>
<dbReference type="Pfam" id="PF14810">
    <property type="entry name" value="TGT_C2"/>
    <property type="match status" value="1"/>
</dbReference>
<dbReference type="InterPro" id="IPR029402">
    <property type="entry name" value="TGT_C2"/>
</dbReference>
<proteinExistence type="predicted"/>
<dbReference type="SUPFAM" id="SSF88697">
    <property type="entry name" value="PUA domain-like"/>
    <property type="match status" value="1"/>
</dbReference>
<dbReference type="Pfam" id="PF01472">
    <property type="entry name" value="PUA"/>
    <property type="match status" value="1"/>
</dbReference>
<gene>
    <name evidence="2" type="ordered locus">Pars_0038</name>
</gene>
<dbReference type="KEGG" id="pas:Pars_0038"/>
<dbReference type="Proteomes" id="UP000001567">
    <property type="component" value="Chromosome"/>
</dbReference>
<evidence type="ECO:0000259" key="1">
    <source>
        <dbReference type="SMART" id="SM00359"/>
    </source>
</evidence>
<dbReference type="Gene3D" id="2.30.130.10">
    <property type="entry name" value="PUA domain"/>
    <property type="match status" value="1"/>
</dbReference>
<sequence>MRCLNLKKLTSTPVSQRALQLIAYIYGKEVAERLSGHEIRVEYNKTGRIRYVYVDNKLAFVLRNNDGHLLPTLYGAEFINRKVVVSDEAAEFVKLGRNVPAKYIVEVRQARPNSEVAIVDTRGTVIAVGRLVYSQREITLRRGYAVKVRESLESTGEMKEPPQ</sequence>
<feature type="domain" description="PUA" evidence="1">
    <location>
        <begin position="81"/>
        <end position="153"/>
    </location>
</feature>
<dbReference type="HOGENOM" id="CLU_116577_2_0_2"/>
<accession>A4WGY8</accession>
<dbReference type="EMBL" id="CP000660">
    <property type="protein sequence ID" value="ABP49655.1"/>
    <property type="molecule type" value="Genomic_DNA"/>
</dbReference>
<evidence type="ECO:0000313" key="2">
    <source>
        <dbReference type="EMBL" id="ABP49655.1"/>
    </source>
</evidence>
<dbReference type="STRING" id="340102.Pars_0038"/>
<name>A4WGY8_PYRAR</name>
<dbReference type="PROSITE" id="PS50890">
    <property type="entry name" value="PUA"/>
    <property type="match status" value="1"/>
</dbReference>
<dbReference type="InterPro" id="IPR002478">
    <property type="entry name" value="PUA"/>
</dbReference>
<reference evidence="2 3" key="1">
    <citation type="submission" date="2007-04" db="EMBL/GenBank/DDBJ databases">
        <title>Complete sequence of Pyrobaculum arsenaticum DSM 13514.</title>
        <authorList>
            <consortium name="US DOE Joint Genome Institute"/>
            <person name="Copeland A."/>
            <person name="Lucas S."/>
            <person name="Lapidus A."/>
            <person name="Barry K."/>
            <person name="Glavina del Rio T."/>
            <person name="Dalin E."/>
            <person name="Tice H."/>
            <person name="Pitluck S."/>
            <person name="Chain P."/>
            <person name="Malfatti S."/>
            <person name="Shin M."/>
            <person name="Vergez L."/>
            <person name="Schmutz J."/>
            <person name="Larimer F."/>
            <person name="Land M."/>
            <person name="Hauser L."/>
            <person name="Kyrpides N."/>
            <person name="Mikhailova N."/>
            <person name="Cozen A.E."/>
            <person name="Fitz-Gibbon S.T."/>
            <person name="House C.H."/>
            <person name="Saltikov C."/>
            <person name="Lowe T.M."/>
            <person name="Richardson P."/>
        </authorList>
    </citation>
    <scope>NUCLEOTIDE SEQUENCE [LARGE SCALE GENOMIC DNA]</scope>
    <source>
        <strain evidence="3">ATCC 700994 / DSM 13514 / JCM 11321 / PZ6</strain>
    </source>
</reference>
<dbReference type="AlphaFoldDB" id="A4WGY8"/>
<dbReference type="SMART" id="SM00359">
    <property type="entry name" value="PUA"/>
    <property type="match status" value="1"/>
</dbReference>
<protein>
    <submittedName>
        <fullName evidence="2">PUA domain containing protein</fullName>
    </submittedName>
</protein>
<dbReference type="PhylomeDB" id="A4WGY8"/>
<dbReference type="InterPro" id="IPR036974">
    <property type="entry name" value="PUA_sf"/>
</dbReference>
<dbReference type="SUPFAM" id="SSF88802">
    <property type="entry name" value="Pre-PUA domain"/>
    <property type="match status" value="1"/>
</dbReference>
<dbReference type="GO" id="GO:0003723">
    <property type="term" value="F:RNA binding"/>
    <property type="evidence" value="ECO:0007669"/>
    <property type="project" value="InterPro"/>
</dbReference>
<organism evidence="2 3">
    <name type="scientific">Pyrobaculum arsenaticum (strain DSM 13514 / JCM 11321 / PZ6)</name>
    <dbReference type="NCBI Taxonomy" id="340102"/>
    <lineage>
        <taxon>Archaea</taxon>
        <taxon>Thermoproteota</taxon>
        <taxon>Thermoprotei</taxon>
        <taxon>Thermoproteales</taxon>
        <taxon>Thermoproteaceae</taxon>
        <taxon>Pyrobaculum</taxon>
    </lineage>
</organism>
<dbReference type="InterPro" id="IPR015947">
    <property type="entry name" value="PUA-like_sf"/>
</dbReference>